<evidence type="ECO:0000313" key="3">
    <source>
        <dbReference type="Proteomes" id="UP001597201"/>
    </source>
</evidence>
<keyword evidence="3" id="KW-1185">Reference proteome</keyword>
<evidence type="ECO:0000313" key="2">
    <source>
        <dbReference type="EMBL" id="MFD1316030.1"/>
    </source>
</evidence>
<accession>A0ABW3Y5B0</accession>
<comment type="caution">
    <text evidence="2">The sequence shown here is derived from an EMBL/GenBank/DDBJ whole genome shotgun (WGS) entry which is preliminary data.</text>
</comment>
<organism evidence="2 3">
    <name type="scientific">Namhaeicola litoreus</name>
    <dbReference type="NCBI Taxonomy" id="1052145"/>
    <lineage>
        <taxon>Bacteria</taxon>
        <taxon>Pseudomonadati</taxon>
        <taxon>Bacteroidota</taxon>
        <taxon>Flavobacteriia</taxon>
        <taxon>Flavobacteriales</taxon>
        <taxon>Flavobacteriaceae</taxon>
        <taxon>Namhaeicola</taxon>
    </lineage>
</organism>
<dbReference type="RefSeq" id="WP_377178769.1">
    <property type="nucleotide sequence ID" value="NZ_JBHTMY010000003.1"/>
</dbReference>
<dbReference type="Pfam" id="PF06439">
    <property type="entry name" value="3keto-disac_hyd"/>
    <property type="match status" value="1"/>
</dbReference>
<reference evidence="3" key="1">
    <citation type="journal article" date="2019" name="Int. J. Syst. Evol. Microbiol.">
        <title>The Global Catalogue of Microorganisms (GCM) 10K type strain sequencing project: providing services to taxonomists for standard genome sequencing and annotation.</title>
        <authorList>
            <consortium name="The Broad Institute Genomics Platform"/>
            <consortium name="The Broad Institute Genome Sequencing Center for Infectious Disease"/>
            <person name="Wu L."/>
            <person name="Ma J."/>
        </authorList>
    </citation>
    <scope>NUCLEOTIDE SEQUENCE [LARGE SCALE GENOMIC DNA]</scope>
    <source>
        <strain evidence="3">CCUG 61485</strain>
    </source>
</reference>
<proteinExistence type="predicted"/>
<evidence type="ECO:0000259" key="1">
    <source>
        <dbReference type="Pfam" id="PF06439"/>
    </source>
</evidence>
<dbReference type="EMBL" id="JBHTMY010000003">
    <property type="protein sequence ID" value="MFD1316030.1"/>
    <property type="molecule type" value="Genomic_DNA"/>
</dbReference>
<name>A0ABW3Y5B0_9FLAO</name>
<sequence length="254" mass="28945">MKINLKTIILLLVSFLVGFFGFKQTFEYFKGKNQKQEKTDLFVVETNPGWTALFDGKSFRGWHGYGIDSVPDSWKIIDGVMVFKPDFENRSGLNNLVTDKEYESFILSLDWKIEKQGNSGVFWSVQEVDSLAVPYLSGPEIQILDDENHSDRNDSFKRSGALFGIVPVEKSFSKPLGEWNNLILKIDHKKNIGEVTLNNNILYQFPVNGEAWENLIAKSKFKDWAAFGKSKKGRISLQDFAGGVAFRNIQIEEL</sequence>
<feature type="domain" description="3-keto-alpha-glucoside-1,2-lyase/3-keto-2-hydroxy-glucal hydratase" evidence="1">
    <location>
        <begin position="49"/>
        <end position="252"/>
    </location>
</feature>
<protein>
    <submittedName>
        <fullName evidence="2">DUF1080 domain-containing protein</fullName>
    </submittedName>
</protein>
<dbReference type="InterPro" id="IPR010496">
    <property type="entry name" value="AL/BT2_dom"/>
</dbReference>
<dbReference type="Gene3D" id="2.60.120.560">
    <property type="entry name" value="Exo-inulinase, domain 1"/>
    <property type="match status" value="1"/>
</dbReference>
<gene>
    <name evidence="2" type="ORF">ACFQ39_10410</name>
</gene>
<dbReference type="Proteomes" id="UP001597201">
    <property type="component" value="Unassembled WGS sequence"/>
</dbReference>